<dbReference type="InterPro" id="IPR040451">
    <property type="entry name" value="GH81_N"/>
</dbReference>
<dbReference type="InterPro" id="IPR005200">
    <property type="entry name" value="Endo-beta-glucanase"/>
</dbReference>
<comment type="similarity">
    <text evidence="2">Belongs to the glycosyl hydrolase 81 family.</text>
</comment>
<comment type="catalytic activity">
    <reaction evidence="1">
        <text>Hydrolysis of (1-&gt;3)-beta-D-glucosidic linkages in (1-&gt;3)-beta-D-glucans.</text>
        <dbReference type="EC" id="3.2.1.39"/>
    </reaction>
</comment>
<keyword evidence="13" id="KW-1185">Reference proteome</keyword>
<proteinExistence type="inferred from homology"/>
<dbReference type="PANTHER" id="PTHR31983">
    <property type="entry name" value="ENDO-1,3(4)-BETA-GLUCANASE 1"/>
    <property type="match status" value="1"/>
</dbReference>
<feature type="domain" description="Glycosyl hydrolase family 81 C-terminal" evidence="11">
    <location>
        <begin position="148"/>
        <end position="306"/>
    </location>
</feature>
<dbReference type="EC" id="3.2.1.39" evidence="3"/>
<reference evidence="12 13" key="1">
    <citation type="journal article" date="2012" name="Eukaryot. Cell">
        <title>Genome sequence of the fungus Glarea lozoyensis: the first genome sequence of a species from the Helotiaceae family.</title>
        <authorList>
            <person name="Youssar L."/>
            <person name="Gruening B.A."/>
            <person name="Erxleben A."/>
            <person name="Guenther S."/>
            <person name="Huettel W."/>
        </authorList>
    </citation>
    <scope>NUCLEOTIDE SEQUENCE [LARGE SCALE GENOMIC DNA]</scope>
    <source>
        <strain evidence="13">ATCC 74030 / MF5533</strain>
    </source>
</reference>
<dbReference type="Pfam" id="PF03639">
    <property type="entry name" value="Glyco_hydro_81"/>
    <property type="match status" value="1"/>
</dbReference>
<dbReference type="FunCoup" id="H0ELH0">
    <property type="interactions" value="137"/>
</dbReference>
<feature type="domain" description="Glycosyl hydrolase family 81 N-terminal" evidence="10">
    <location>
        <begin position="26"/>
        <end position="70"/>
    </location>
</feature>
<sequence length="314" mass="34607">MAVSPNIFQPIATDAPPSQFSRRGDHPVRKLGVQAQNSPVSTNKFYANFFLGSQSAPTWTHPYSVAWSKGGGVTKSISPKPGVTKYIIILEDGKTWLLYAFGQPLELTVVNNGLIQGNFFIGVIQIAKDPGGAESLYDLSCGTWATGALAKFAQITYILNTLLHDPALAQTSLTTLQRAFSKFTTNTQQFPLVYDTSWGGLVSSASYAGDPGADFGNTYYNDHHFHYGYFIYAASLIGHLDPVWAVANKPWVDALARDIANASPDDPWFPHYRNFDWYHGHSFAHGLYETFDGRDQESSSEDAMSAKQSIRYPV</sequence>
<dbReference type="PANTHER" id="PTHR31983:SF0">
    <property type="entry name" value="GLUCAN ENDO-1,3-BETA-D-GLUCOSIDASE 2"/>
    <property type="match status" value="1"/>
</dbReference>
<protein>
    <recommendedName>
        <fullName evidence="3">glucan endo-1,3-beta-D-glucosidase</fullName>
        <ecNumber evidence="3">3.2.1.39</ecNumber>
    </recommendedName>
</protein>
<keyword evidence="4" id="KW-0378">Hydrolase</keyword>
<dbReference type="HOGENOM" id="CLU_885816_0_0_1"/>
<name>H0ELH0_GLAL7</name>
<comment type="caution">
    <text evidence="12">The sequence shown here is derived from an EMBL/GenBank/DDBJ whole genome shotgun (WGS) entry which is preliminary data.</text>
</comment>
<evidence type="ECO:0000259" key="10">
    <source>
        <dbReference type="Pfam" id="PF03639"/>
    </source>
</evidence>
<feature type="region of interest" description="Disordered" evidence="9">
    <location>
        <begin position="1"/>
        <end position="24"/>
    </location>
</feature>
<dbReference type="PROSITE" id="PS52008">
    <property type="entry name" value="GH81"/>
    <property type="match status" value="1"/>
</dbReference>
<evidence type="ECO:0000256" key="8">
    <source>
        <dbReference type="ARBA" id="ARBA00023326"/>
    </source>
</evidence>
<evidence type="ECO:0000313" key="12">
    <source>
        <dbReference type="EMBL" id="EHL00549.1"/>
    </source>
</evidence>
<evidence type="ECO:0000256" key="7">
    <source>
        <dbReference type="ARBA" id="ARBA00023316"/>
    </source>
</evidence>
<dbReference type="OrthoDB" id="4473401at2759"/>
<dbReference type="InParanoid" id="H0ELH0"/>
<evidence type="ECO:0000256" key="2">
    <source>
        <dbReference type="ARBA" id="ARBA00010730"/>
    </source>
</evidence>
<dbReference type="GO" id="GO:0052861">
    <property type="term" value="F:endo-1,3(4)-beta-glucanase activity"/>
    <property type="evidence" value="ECO:0007669"/>
    <property type="project" value="InterPro"/>
</dbReference>
<evidence type="ECO:0000256" key="1">
    <source>
        <dbReference type="ARBA" id="ARBA00000382"/>
    </source>
</evidence>
<dbReference type="Proteomes" id="UP000005446">
    <property type="component" value="Unassembled WGS sequence"/>
</dbReference>
<evidence type="ECO:0000256" key="4">
    <source>
        <dbReference type="ARBA" id="ARBA00022801"/>
    </source>
</evidence>
<evidence type="ECO:0000256" key="5">
    <source>
        <dbReference type="ARBA" id="ARBA00023277"/>
    </source>
</evidence>
<evidence type="ECO:0000256" key="9">
    <source>
        <dbReference type="SAM" id="MobiDB-lite"/>
    </source>
</evidence>
<keyword evidence="5" id="KW-0119">Carbohydrate metabolism</keyword>
<organism evidence="12 13">
    <name type="scientific">Glarea lozoyensis (strain ATCC 74030 / MF5533)</name>
    <dbReference type="NCBI Taxonomy" id="1104152"/>
    <lineage>
        <taxon>Eukaryota</taxon>
        <taxon>Fungi</taxon>
        <taxon>Dikarya</taxon>
        <taxon>Ascomycota</taxon>
        <taxon>Pezizomycotina</taxon>
        <taxon>Leotiomycetes</taxon>
        <taxon>Helotiales</taxon>
        <taxon>Helotiaceae</taxon>
        <taxon>Glarea</taxon>
    </lineage>
</organism>
<dbReference type="InterPro" id="IPR040720">
    <property type="entry name" value="GH81_C"/>
</dbReference>
<dbReference type="EMBL" id="AGUE01000078">
    <property type="protein sequence ID" value="EHL00549.1"/>
    <property type="molecule type" value="Genomic_DNA"/>
</dbReference>
<dbReference type="AlphaFoldDB" id="H0ELH0"/>
<gene>
    <name evidence="12" type="ORF">M7I_3434</name>
</gene>
<evidence type="ECO:0000259" key="11">
    <source>
        <dbReference type="Pfam" id="PF17652"/>
    </source>
</evidence>
<feature type="region of interest" description="Disordered" evidence="9">
    <location>
        <begin position="294"/>
        <end position="314"/>
    </location>
</feature>
<dbReference type="GO" id="GO:0042973">
    <property type="term" value="F:glucan endo-1,3-beta-D-glucosidase activity"/>
    <property type="evidence" value="ECO:0007669"/>
    <property type="project" value="UniProtKB-EC"/>
</dbReference>
<keyword evidence="8" id="KW-0624">Polysaccharide degradation</keyword>
<dbReference type="GO" id="GO:0000272">
    <property type="term" value="P:polysaccharide catabolic process"/>
    <property type="evidence" value="ECO:0007669"/>
    <property type="project" value="UniProtKB-KW"/>
</dbReference>
<keyword evidence="7" id="KW-0961">Cell wall biogenesis/degradation</keyword>
<dbReference type="GO" id="GO:0009986">
    <property type="term" value="C:cell surface"/>
    <property type="evidence" value="ECO:0007669"/>
    <property type="project" value="TreeGrafter"/>
</dbReference>
<dbReference type="Pfam" id="PF17652">
    <property type="entry name" value="Glyco_hydro81C"/>
    <property type="match status" value="1"/>
</dbReference>
<dbReference type="Gene3D" id="2.70.98.30">
    <property type="entry name" value="Golgi alpha-mannosidase II, domain 4"/>
    <property type="match status" value="2"/>
</dbReference>
<evidence type="ECO:0000256" key="6">
    <source>
        <dbReference type="ARBA" id="ARBA00023295"/>
    </source>
</evidence>
<evidence type="ECO:0000313" key="13">
    <source>
        <dbReference type="Proteomes" id="UP000005446"/>
    </source>
</evidence>
<accession>H0ELH0</accession>
<dbReference type="GO" id="GO:0071555">
    <property type="term" value="P:cell wall organization"/>
    <property type="evidence" value="ECO:0007669"/>
    <property type="project" value="UniProtKB-KW"/>
</dbReference>
<evidence type="ECO:0000256" key="3">
    <source>
        <dbReference type="ARBA" id="ARBA00012780"/>
    </source>
</evidence>
<keyword evidence="6" id="KW-0326">Glycosidase</keyword>